<evidence type="ECO:0000313" key="7">
    <source>
        <dbReference type="Proteomes" id="UP001165160"/>
    </source>
</evidence>
<evidence type="ECO:0000256" key="4">
    <source>
        <dbReference type="ARBA" id="ARBA00023157"/>
    </source>
</evidence>
<dbReference type="Proteomes" id="UP001165160">
    <property type="component" value="Unassembled WGS sequence"/>
</dbReference>
<protein>
    <recommendedName>
        <fullName evidence="8">EGF-like domain-containing protein</fullName>
    </recommendedName>
</protein>
<keyword evidence="5" id="KW-1133">Transmembrane helix</keyword>
<feature type="non-terminal residue" evidence="6">
    <location>
        <position position="1"/>
    </location>
</feature>
<comment type="caution">
    <text evidence="6">The sequence shown here is derived from an EMBL/GenBank/DDBJ whole genome shotgun (WGS) entry which is preliminary data.</text>
</comment>
<feature type="transmembrane region" description="Helical" evidence="5">
    <location>
        <begin position="214"/>
        <end position="235"/>
    </location>
</feature>
<evidence type="ECO:0000256" key="5">
    <source>
        <dbReference type="SAM" id="Phobius"/>
    </source>
</evidence>
<reference evidence="7" key="1">
    <citation type="journal article" date="2023" name="Commun. Biol.">
        <title>Genome analysis of Parmales, the sister group of diatoms, reveals the evolutionary specialization of diatoms from phago-mixotrophs to photoautotrophs.</title>
        <authorList>
            <person name="Ban H."/>
            <person name="Sato S."/>
            <person name="Yoshikawa S."/>
            <person name="Yamada K."/>
            <person name="Nakamura Y."/>
            <person name="Ichinomiya M."/>
            <person name="Sato N."/>
            <person name="Blanc-Mathieu R."/>
            <person name="Endo H."/>
            <person name="Kuwata A."/>
            <person name="Ogata H."/>
        </authorList>
    </citation>
    <scope>NUCLEOTIDE SEQUENCE [LARGE SCALE GENOMIC DNA]</scope>
    <source>
        <strain evidence="7">NIES 3699</strain>
    </source>
</reference>
<evidence type="ECO:0000256" key="2">
    <source>
        <dbReference type="ARBA" id="ARBA00022729"/>
    </source>
</evidence>
<evidence type="ECO:0000313" key="6">
    <source>
        <dbReference type="EMBL" id="GMH95370.1"/>
    </source>
</evidence>
<dbReference type="AlphaFoldDB" id="A0A9W7BWF7"/>
<keyword evidence="5" id="KW-0812">Transmembrane</keyword>
<keyword evidence="5" id="KW-0472">Membrane</keyword>
<dbReference type="GO" id="GO:0032991">
    <property type="term" value="C:protein-containing complex"/>
    <property type="evidence" value="ECO:0007669"/>
    <property type="project" value="TreeGrafter"/>
</dbReference>
<keyword evidence="4" id="KW-1015">Disulfide bond</keyword>
<accession>A0A9W7BWF7</accession>
<gene>
    <name evidence="6" type="ORF">TrVE_jg2476</name>
</gene>
<dbReference type="GO" id="GO:0005886">
    <property type="term" value="C:plasma membrane"/>
    <property type="evidence" value="ECO:0007669"/>
    <property type="project" value="TreeGrafter"/>
</dbReference>
<evidence type="ECO:0000256" key="1">
    <source>
        <dbReference type="ARBA" id="ARBA00022536"/>
    </source>
</evidence>
<proteinExistence type="predicted"/>
<keyword evidence="1" id="KW-0245">EGF-like domain</keyword>
<dbReference type="PANTHER" id="PTHR24049:SF22">
    <property type="entry name" value="DROSOPHILA CRUMBS HOMOLOG"/>
    <property type="match status" value="1"/>
</dbReference>
<keyword evidence="3" id="KW-0677">Repeat</keyword>
<dbReference type="EMBL" id="BRXX01000167">
    <property type="protein sequence ID" value="GMH95370.1"/>
    <property type="molecule type" value="Genomic_DNA"/>
</dbReference>
<sequence>DADDFDQDLSLWCVVIHTPEPYNFGNAGIDPIWGAPCCATGANGQTCANGGTPTGITPAGSTILDTCSCTCSAGVTGVNCQTKTPCDDTCLNGGVSSGFIVDNNCACDCTAINYEGANCQTPKTPCDTCSNGGVASGFIVDNNCACDCTAINYEGANCQTPKTPCDTCSNGGVASGFIVDNDCACDCTTIDYEGANCETKVTASGAKLGSAEQAGLAAAGCVVFLGLCLAVYNICYKSKSDTFKAEGFKVVKGGGNASYELASAQPVTPVPVYSGELLSIKSVHTEL</sequence>
<dbReference type="InterPro" id="IPR051022">
    <property type="entry name" value="Notch_Cell-Fate_Det"/>
</dbReference>
<organism evidence="6 7">
    <name type="scientific">Triparma verrucosa</name>
    <dbReference type="NCBI Taxonomy" id="1606542"/>
    <lineage>
        <taxon>Eukaryota</taxon>
        <taxon>Sar</taxon>
        <taxon>Stramenopiles</taxon>
        <taxon>Ochrophyta</taxon>
        <taxon>Bolidophyceae</taxon>
        <taxon>Parmales</taxon>
        <taxon>Triparmaceae</taxon>
        <taxon>Triparma</taxon>
    </lineage>
</organism>
<keyword evidence="7" id="KW-1185">Reference proteome</keyword>
<evidence type="ECO:0000256" key="3">
    <source>
        <dbReference type="ARBA" id="ARBA00022737"/>
    </source>
</evidence>
<evidence type="ECO:0008006" key="8">
    <source>
        <dbReference type="Google" id="ProtNLM"/>
    </source>
</evidence>
<dbReference type="GO" id="GO:0007157">
    <property type="term" value="P:heterophilic cell-cell adhesion via plasma membrane cell adhesion molecules"/>
    <property type="evidence" value="ECO:0007669"/>
    <property type="project" value="TreeGrafter"/>
</dbReference>
<dbReference type="PANTHER" id="PTHR24049">
    <property type="entry name" value="CRUMBS FAMILY MEMBER"/>
    <property type="match status" value="1"/>
</dbReference>
<keyword evidence="2" id="KW-0732">Signal</keyword>
<name>A0A9W7BWF7_9STRA</name>
<dbReference type="GO" id="GO:0045197">
    <property type="term" value="P:establishment or maintenance of epithelial cell apical/basal polarity"/>
    <property type="evidence" value="ECO:0007669"/>
    <property type="project" value="TreeGrafter"/>
</dbReference>